<dbReference type="EMBL" id="JACHXM010000003">
    <property type="protein sequence ID" value="MBB3140065.1"/>
    <property type="molecule type" value="Genomic_DNA"/>
</dbReference>
<dbReference type="SUPFAM" id="SSF53448">
    <property type="entry name" value="Nucleotide-diphospho-sugar transferases"/>
    <property type="match status" value="1"/>
</dbReference>
<evidence type="ECO:0000313" key="2">
    <source>
        <dbReference type="Proteomes" id="UP000525987"/>
    </source>
</evidence>
<dbReference type="Proteomes" id="UP000525987">
    <property type="component" value="Unassembled WGS sequence"/>
</dbReference>
<name>A0A7W5BVU5_9GAMM</name>
<keyword evidence="1" id="KW-0548">Nucleotidyltransferase</keyword>
<comment type="caution">
    <text evidence="1">The sequence shown here is derived from an EMBL/GenBank/DDBJ whole genome shotgun (WGS) entry which is preliminary data.</text>
</comment>
<reference evidence="1 2" key="1">
    <citation type="submission" date="2020-08" db="EMBL/GenBank/DDBJ databases">
        <title>Genomic Encyclopedia of Type Strains, Phase III (KMG-III): the genomes of soil and plant-associated and newly described type strains.</title>
        <authorList>
            <person name="Whitman W."/>
        </authorList>
    </citation>
    <scope>NUCLEOTIDE SEQUENCE [LARGE SCALE GENOMIC DNA]</scope>
    <source>
        <strain evidence="1 2">CECT 5995</strain>
    </source>
</reference>
<dbReference type="Pfam" id="PF02348">
    <property type="entry name" value="CTP_transf_3"/>
    <property type="match status" value="1"/>
</dbReference>
<dbReference type="RefSeq" id="WP_183386490.1">
    <property type="nucleotide sequence ID" value="NZ_JACHXM010000003.1"/>
</dbReference>
<protein>
    <submittedName>
        <fullName evidence="1">N-acylneuraminate cytidylyltransferase</fullName>
        <ecNumber evidence="1">2.7.7.43</ecNumber>
    </submittedName>
</protein>
<dbReference type="CDD" id="cd02513">
    <property type="entry name" value="CMP-NeuAc_Synthase"/>
    <property type="match status" value="1"/>
</dbReference>
<dbReference type="InterPro" id="IPR050793">
    <property type="entry name" value="CMP-NeuNAc_synthase"/>
</dbReference>
<evidence type="ECO:0000313" key="1">
    <source>
        <dbReference type="EMBL" id="MBB3140065.1"/>
    </source>
</evidence>
<organism evidence="1 2">
    <name type="scientific">Halomonas organivorans</name>
    <dbReference type="NCBI Taxonomy" id="257772"/>
    <lineage>
        <taxon>Bacteria</taxon>
        <taxon>Pseudomonadati</taxon>
        <taxon>Pseudomonadota</taxon>
        <taxon>Gammaproteobacteria</taxon>
        <taxon>Oceanospirillales</taxon>
        <taxon>Halomonadaceae</taxon>
        <taxon>Halomonas</taxon>
    </lineage>
</organism>
<dbReference type="PANTHER" id="PTHR21485">
    <property type="entry name" value="HAD SUPERFAMILY MEMBERS CMAS AND KDSC"/>
    <property type="match status" value="1"/>
</dbReference>
<accession>A0A7W5BVU5</accession>
<dbReference type="AlphaFoldDB" id="A0A7W5BVU5"/>
<dbReference type="GO" id="GO:0008781">
    <property type="term" value="F:N-acylneuraminate cytidylyltransferase activity"/>
    <property type="evidence" value="ECO:0007669"/>
    <property type="project" value="UniProtKB-EC"/>
</dbReference>
<sequence>MLKDQRIIAVIPARGGSKSVPGKNIRLLGGIPLIAWSIRVARQVSEIDRVIVSTDDKEIAEIAVHYGAEVYKRPARLATDAALVADTLRDLRSTLEREGERTDVMVLLEPTCPFRGGDDIRWALSRLVNDELDSVATFKTASLNPCRAWRLEEGEPASFIDGSDPWRPRQELPSAYQLNGAVYAFRPDRLPAGYSGLLFGRCGGIPMPDERSVDIDNELDLAMAELICERQEVRP</sequence>
<keyword evidence="2" id="KW-1185">Reference proteome</keyword>
<proteinExistence type="predicted"/>
<dbReference type="InterPro" id="IPR029044">
    <property type="entry name" value="Nucleotide-diphossugar_trans"/>
</dbReference>
<keyword evidence="1" id="KW-0808">Transferase</keyword>
<dbReference type="EC" id="2.7.7.43" evidence="1"/>
<dbReference type="Gene3D" id="3.90.550.10">
    <property type="entry name" value="Spore Coat Polysaccharide Biosynthesis Protein SpsA, Chain A"/>
    <property type="match status" value="1"/>
</dbReference>
<dbReference type="InterPro" id="IPR003329">
    <property type="entry name" value="Cytidylyl_trans"/>
</dbReference>
<dbReference type="PANTHER" id="PTHR21485:SF6">
    <property type="entry name" value="N-ACYLNEURAMINATE CYTIDYLYLTRANSFERASE-RELATED"/>
    <property type="match status" value="1"/>
</dbReference>
<gene>
    <name evidence="1" type="ORF">FHR96_000917</name>
</gene>